<dbReference type="Proteomes" id="UP000231086">
    <property type="component" value="Unassembled WGS sequence"/>
</dbReference>
<organism evidence="2 3">
    <name type="scientific">Candidatus Portnoybacteria bacterium CG10_big_fil_rev_8_21_14_0_10_44_7</name>
    <dbReference type="NCBI Taxonomy" id="1974816"/>
    <lineage>
        <taxon>Bacteria</taxon>
        <taxon>Candidatus Portnoyibacteriota</taxon>
    </lineage>
</organism>
<protein>
    <recommendedName>
        <fullName evidence="4">Dipeptidylpeptidase IV N-terminal domain-containing protein</fullName>
    </recommendedName>
</protein>
<keyword evidence="1" id="KW-1133">Transmembrane helix</keyword>
<feature type="transmembrane region" description="Helical" evidence="1">
    <location>
        <begin position="7"/>
        <end position="27"/>
    </location>
</feature>
<evidence type="ECO:0000256" key="1">
    <source>
        <dbReference type="SAM" id="Phobius"/>
    </source>
</evidence>
<dbReference type="Gene3D" id="2.120.10.30">
    <property type="entry name" value="TolB, C-terminal domain"/>
    <property type="match status" value="1"/>
</dbReference>
<sequence>MNPKKFFLISLIALIIILGALLVYNFFLKDNAEPTTAPGQSTDQPTGPIIKISDGPVISPALDEKNNQLKYYTAQDGLAFAVDFAGQNKKELSGSVLTGFIKALWSPDTNQVIGLFAAAADRPVKKAYYNYQTKQSTVLDENIAWVAWSPDGQKIAYEYLGAGNNNNISVANPDGTGWTPVFQTRLPDWQIAWVAENKISLTTPPSGQVQGVLYDLNPKTQDFAKILSDYYGLKPLWSPRADKILFSATDPQTNLPKLMITDSRGENTKELVLQTVAEKCAWSQSNNTIFCAVPQSLATGYQWPDDYYKGLITTKDNFYKINFDTGQQTQLFISGDQDFYDATSLMLDPAEKYLFFYNQYDSQLYRLSLE</sequence>
<reference evidence="3" key="1">
    <citation type="submission" date="2017-09" db="EMBL/GenBank/DDBJ databases">
        <title>Depth-based differentiation of microbial function through sediment-hosted aquifers and enrichment of novel symbionts in the deep terrestrial subsurface.</title>
        <authorList>
            <person name="Probst A.J."/>
            <person name="Ladd B."/>
            <person name="Jarett J.K."/>
            <person name="Geller-Mcgrath D.E."/>
            <person name="Sieber C.M.K."/>
            <person name="Emerson J.B."/>
            <person name="Anantharaman K."/>
            <person name="Thomas B.C."/>
            <person name="Malmstrom R."/>
            <person name="Stieglmeier M."/>
            <person name="Klingl A."/>
            <person name="Woyke T."/>
            <person name="Ryan C.M."/>
            <person name="Banfield J.F."/>
        </authorList>
    </citation>
    <scope>NUCLEOTIDE SEQUENCE [LARGE SCALE GENOMIC DNA]</scope>
</reference>
<gene>
    <name evidence="2" type="ORF">COU85_01710</name>
</gene>
<name>A0A2M8KIR9_9BACT</name>
<evidence type="ECO:0000313" key="3">
    <source>
        <dbReference type="Proteomes" id="UP000231086"/>
    </source>
</evidence>
<keyword evidence="1" id="KW-0812">Transmembrane</keyword>
<keyword evidence="1" id="KW-0472">Membrane</keyword>
<dbReference type="EMBL" id="PFEA01000031">
    <property type="protein sequence ID" value="PJE59805.1"/>
    <property type="molecule type" value="Genomic_DNA"/>
</dbReference>
<dbReference type="AlphaFoldDB" id="A0A2M8KIR9"/>
<dbReference type="SUPFAM" id="SSF69304">
    <property type="entry name" value="Tricorn protease N-terminal domain"/>
    <property type="match status" value="1"/>
</dbReference>
<evidence type="ECO:0000313" key="2">
    <source>
        <dbReference type="EMBL" id="PJE59805.1"/>
    </source>
</evidence>
<proteinExistence type="predicted"/>
<accession>A0A2M8KIR9</accession>
<comment type="caution">
    <text evidence="2">The sequence shown here is derived from an EMBL/GenBank/DDBJ whole genome shotgun (WGS) entry which is preliminary data.</text>
</comment>
<dbReference type="InterPro" id="IPR011042">
    <property type="entry name" value="6-blade_b-propeller_TolB-like"/>
</dbReference>
<evidence type="ECO:0008006" key="4">
    <source>
        <dbReference type="Google" id="ProtNLM"/>
    </source>
</evidence>